<dbReference type="OrthoDB" id="2264532at2"/>
<evidence type="ECO:0000313" key="4">
    <source>
        <dbReference type="EMBL" id="KRK36942.1"/>
    </source>
</evidence>
<keyword evidence="1" id="KW-0677">Repeat</keyword>
<dbReference type="RefSeq" id="WP_020089146.1">
    <property type="nucleotide sequence ID" value="NZ_AZCZ01000014.1"/>
</dbReference>
<evidence type="ECO:0000256" key="2">
    <source>
        <dbReference type="SAM" id="SignalP"/>
    </source>
</evidence>
<organism evidence="4 5">
    <name type="scientific">Levilactobacillus parabrevis ATCC 53295</name>
    <dbReference type="NCBI Taxonomy" id="1267003"/>
    <lineage>
        <taxon>Bacteria</taxon>
        <taxon>Bacillati</taxon>
        <taxon>Bacillota</taxon>
        <taxon>Bacilli</taxon>
        <taxon>Lactobacillales</taxon>
        <taxon>Lactobacillaceae</taxon>
        <taxon>Levilactobacillus</taxon>
    </lineage>
</organism>
<feature type="domain" description="MucBP" evidence="3">
    <location>
        <begin position="310"/>
        <end position="371"/>
    </location>
</feature>
<feature type="signal peptide" evidence="2">
    <location>
        <begin position="1"/>
        <end position="29"/>
    </location>
</feature>
<reference evidence="4 5" key="1">
    <citation type="journal article" date="2015" name="Genome Announc.">
        <title>Expanding the biotechnology potential of lactobacilli through comparative genomics of 213 strains and associated genera.</title>
        <authorList>
            <person name="Sun Z."/>
            <person name="Harris H.M."/>
            <person name="McCann A."/>
            <person name="Guo C."/>
            <person name="Argimon S."/>
            <person name="Zhang W."/>
            <person name="Yang X."/>
            <person name="Jeffery I.B."/>
            <person name="Cooney J.C."/>
            <person name="Kagawa T.F."/>
            <person name="Liu W."/>
            <person name="Song Y."/>
            <person name="Salvetti E."/>
            <person name="Wrobel A."/>
            <person name="Rasinkangas P."/>
            <person name="Parkhill J."/>
            <person name="Rea M.C."/>
            <person name="O'Sullivan O."/>
            <person name="Ritari J."/>
            <person name="Douillard F.P."/>
            <person name="Paul Ross R."/>
            <person name="Yang R."/>
            <person name="Briner A.E."/>
            <person name="Felis G.E."/>
            <person name="de Vos W.M."/>
            <person name="Barrangou R."/>
            <person name="Klaenhammer T.R."/>
            <person name="Caufield P.W."/>
            <person name="Cui Y."/>
            <person name="Zhang H."/>
            <person name="O'Toole P.W."/>
        </authorList>
    </citation>
    <scope>NUCLEOTIDE SEQUENCE [LARGE SCALE GENOMIC DNA]</scope>
    <source>
        <strain evidence="4 5">ATCC 53295</strain>
    </source>
</reference>
<keyword evidence="2" id="KW-0732">Signal</keyword>
<evidence type="ECO:0000313" key="5">
    <source>
        <dbReference type="Proteomes" id="UP000051176"/>
    </source>
</evidence>
<feature type="chain" id="PRO_5006404713" description="MucBP domain-containing protein" evidence="2">
    <location>
        <begin position="30"/>
        <end position="388"/>
    </location>
</feature>
<dbReference type="eggNOG" id="COG4886">
    <property type="taxonomic scope" value="Bacteria"/>
</dbReference>
<name>A0A0R1GSX9_9LACO</name>
<accession>A0A0R1GSX9</accession>
<evidence type="ECO:0000256" key="1">
    <source>
        <dbReference type="ARBA" id="ARBA00022737"/>
    </source>
</evidence>
<evidence type="ECO:0000259" key="3">
    <source>
        <dbReference type="Pfam" id="PF06458"/>
    </source>
</evidence>
<gene>
    <name evidence="4" type="ORF">FD07_GL000360</name>
</gene>
<protein>
    <recommendedName>
        <fullName evidence="3">MucBP domain-containing protein</fullName>
    </recommendedName>
</protein>
<dbReference type="AlphaFoldDB" id="A0A0R1GSX9"/>
<proteinExistence type="predicted"/>
<dbReference type="Pfam" id="PF06458">
    <property type="entry name" value="MucBP"/>
    <property type="match status" value="1"/>
</dbReference>
<keyword evidence="5" id="KW-1185">Reference proteome</keyword>
<dbReference type="EMBL" id="AZCZ01000014">
    <property type="protein sequence ID" value="KRK36942.1"/>
    <property type="molecule type" value="Genomic_DNA"/>
</dbReference>
<dbReference type="InterPro" id="IPR009459">
    <property type="entry name" value="MucBP_dom"/>
</dbReference>
<dbReference type="Proteomes" id="UP000051176">
    <property type="component" value="Unassembled WGS sequence"/>
</dbReference>
<sequence length="388" mass="42236">MTDLVRRLLVAGLTLILAGGAIVPVTTQAATASSVDAVAGDASVIPERIQVDLVQVPYNLITDEKGVTTHVPWYPENKQLYTVQEVADDNFHEIFVSDVGEDDASDNVAVAMHFLGGGLLNTPNESLADYLTGDDLKTYGLTEGKDLTEFLGTYVYVLSWALKTAAQISLDPEGVDIDAIVKDYQENIRQKRLEASTSELIKNFRPMLDSYFGTKEAILGNYNEVLNLKSKIYLSQYSAEQLSKLDPEASEVQERALLGRSLKNFVTQQDVDGTMKDVADGQLSMAGQPSCFVFKRVAAPTTPSTVSSKPVTIRYVDEQGQSLKPDKTLTGSLGADYQAEPLEISGYNLVKTTGEETGKFTSSEQTITYTYCKVADPAVKRSGPLSIK</sequence>
<dbReference type="PATRIC" id="fig|1267003.4.peg.394"/>
<dbReference type="Gene3D" id="3.10.20.320">
    <property type="entry name" value="Putative peptidoglycan bound protein (lpxtg motif)"/>
    <property type="match status" value="1"/>
</dbReference>
<comment type="caution">
    <text evidence="4">The sequence shown here is derived from an EMBL/GenBank/DDBJ whole genome shotgun (WGS) entry which is preliminary data.</text>
</comment>
<dbReference type="STRING" id="357278.IV61_GL000460"/>